<dbReference type="InterPro" id="IPR015443">
    <property type="entry name" value="Aldose_1-epimerase"/>
</dbReference>
<dbReference type="EC" id="5.1.3.3" evidence="8"/>
<proteinExistence type="inferred from homology"/>
<evidence type="ECO:0000313" key="9">
    <source>
        <dbReference type="EMBL" id="AUC23896.1"/>
    </source>
</evidence>
<comment type="pathway">
    <text evidence="2 8">Carbohydrate metabolism; hexose metabolism.</text>
</comment>
<dbReference type="NCBIfam" id="NF008277">
    <property type="entry name" value="PRK11055.1"/>
    <property type="match status" value="1"/>
</dbReference>
<comment type="similarity">
    <text evidence="3 8">Belongs to the aldose epimerase family.</text>
</comment>
<dbReference type="InterPro" id="IPR008183">
    <property type="entry name" value="Aldose_1/G6P_1-epimerase"/>
</dbReference>
<evidence type="ECO:0000256" key="4">
    <source>
        <dbReference type="ARBA" id="ARBA00011245"/>
    </source>
</evidence>
<evidence type="ECO:0000256" key="6">
    <source>
        <dbReference type="ARBA" id="ARBA00023235"/>
    </source>
</evidence>
<dbReference type="InterPro" id="IPR011013">
    <property type="entry name" value="Gal_mutarotase_sf_dom"/>
</dbReference>
<dbReference type="RefSeq" id="WP_208889875.1">
    <property type="nucleotide sequence ID" value="NZ_CP019336.1"/>
</dbReference>
<dbReference type="PANTHER" id="PTHR10091:SF0">
    <property type="entry name" value="GALACTOSE MUTAROTASE"/>
    <property type="match status" value="1"/>
</dbReference>
<evidence type="ECO:0000256" key="2">
    <source>
        <dbReference type="ARBA" id="ARBA00005028"/>
    </source>
</evidence>
<keyword evidence="7 8" id="KW-0119">Carbohydrate metabolism</keyword>
<accession>A0ABN5F8D4</accession>
<keyword evidence="10" id="KW-1185">Reference proteome</keyword>
<gene>
    <name evidence="9" type="ORF">BTO15_18145</name>
</gene>
<sequence>MSTAVSIFGTFKEQEVNLFCLKNANGVEVKITNYGATITSIITPDKSGKLEDIVCGFNNFESYFLEEYKTNAPYFGSTVGRYCAQIKDSKFNLNGLTYQLATNCGNNNLHGGVEGFDKKIWDAKIVDNNNEASVEMFLVSANLEEGFPGNVIIKVVFTLTNANELCIEYNAVPDEDTPLAITNHTYFNLSGFNKSIENHEATILANKKLAMDETGSALDKIVHLDNEVDDLRSPKKIKEIHKKMNDGFAHYYIFNKSDFQLKKVAKFLCEESGRSLEISTTEPGVLFYTGTYTSGKLERENGQKFGKYSGFCFETQRYPNGPNIKNSPKSITKKGEEYKSATVYKFKY</sequence>
<name>A0ABN5F8D4_9FLAO</name>
<evidence type="ECO:0000256" key="8">
    <source>
        <dbReference type="PIRNR" id="PIRNR005096"/>
    </source>
</evidence>
<keyword evidence="5" id="KW-0106">Calcium</keyword>
<evidence type="ECO:0000313" key="10">
    <source>
        <dbReference type="Proteomes" id="UP000232721"/>
    </source>
</evidence>
<dbReference type="Proteomes" id="UP000232721">
    <property type="component" value="Chromosome"/>
</dbReference>
<evidence type="ECO:0000256" key="7">
    <source>
        <dbReference type="ARBA" id="ARBA00023277"/>
    </source>
</evidence>
<dbReference type="EMBL" id="CP019336">
    <property type="protein sequence ID" value="AUC23896.1"/>
    <property type="molecule type" value="Genomic_DNA"/>
</dbReference>
<comment type="cofactor">
    <cofactor evidence="1">
        <name>Ca(2+)</name>
        <dbReference type="ChEBI" id="CHEBI:29108"/>
    </cofactor>
</comment>
<keyword evidence="6 8" id="KW-0413">Isomerase</keyword>
<dbReference type="InterPro" id="IPR014718">
    <property type="entry name" value="GH-type_carb-bd"/>
</dbReference>
<evidence type="ECO:0000256" key="5">
    <source>
        <dbReference type="ARBA" id="ARBA00022837"/>
    </source>
</evidence>
<dbReference type="Gene3D" id="2.70.98.10">
    <property type="match status" value="1"/>
</dbReference>
<organism evidence="9 10">
    <name type="scientific">Polaribacter sejongensis</name>
    <dbReference type="NCBI Taxonomy" id="985043"/>
    <lineage>
        <taxon>Bacteria</taxon>
        <taxon>Pseudomonadati</taxon>
        <taxon>Bacteroidota</taxon>
        <taxon>Flavobacteriia</taxon>
        <taxon>Flavobacteriales</taxon>
        <taxon>Flavobacteriaceae</taxon>
    </lineage>
</organism>
<dbReference type="PANTHER" id="PTHR10091">
    <property type="entry name" value="ALDOSE-1-EPIMERASE"/>
    <property type="match status" value="1"/>
</dbReference>
<comment type="subunit">
    <text evidence="4">Monomer.</text>
</comment>
<evidence type="ECO:0000256" key="3">
    <source>
        <dbReference type="ARBA" id="ARBA00006206"/>
    </source>
</evidence>
<reference evidence="9 10" key="1">
    <citation type="submission" date="2017-02" db="EMBL/GenBank/DDBJ databases">
        <title>Trade-off between light-utilization and light-protection in marine flavobacteria.</title>
        <authorList>
            <person name="Kumagai Y."/>
            <person name="Yoshizawa S."/>
            <person name="Kogure K."/>
            <person name="Iwasaki W."/>
        </authorList>
    </citation>
    <scope>NUCLEOTIDE SEQUENCE [LARGE SCALE GENOMIC DNA]</scope>
    <source>
        <strain evidence="9 10">KCTC 23670</strain>
    </source>
</reference>
<dbReference type="PIRSF" id="PIRSF005096">
    <property type="entry name" value="GALM"/>
    <property type="match status" value="1"/>
</dbReference>
<dbReference type="Pfam" id="PF01263">
    <property type="entry name" value="Aldose_epim"/>
    <property type="match status" value="1"/>
</dbReference>
<dbReference type="SUPFAM" id="SSF74650">
    <property type="entry name" value="Galactose mutarotase-like"/>
    <property type="match status" value="1"/>
</dbReference>
<dbReference type="InterPro" id="IPR047215">
    <property type="entry name" value="Galactose_mutarotase-like"/>
</dbReference>
<evidence type="ECO:0000256" key="1">
    <source>
        <dbReference type="ARBA" id="ARBA00001913"/>
    </source>
</evidence>
<comment type="catalytic activity">
    <reaction evidence="8">
        <text>alpha-D-glucose = beta-D-glucose</text>
        <dbReference type="Rhea" id="RHEA:10264"/>
        <dbReference type="ChEBI" id="CHEBI:15903"/>
        <dbReference type="ChEBI" id="CHEBI:17925"/>
        <dbReference type="EC" id="5.1.3.3"/>
    </reaction>
</comment>
<protein>
    <recommendedName>
        <fullName evidence="8">Aldose 1-epimerase</fullName>
        <ecNumber evidence="8">5.1.3.3</ecNumber>
    </recommendedName>
</protein>
<dbReference type="CDD" id="cd09019">
    <property type="entry name" value="galactose_mutarotase_like"/>
    <property type="match status" value="1"/>
</dbReference>